<gene>
    <name evidence="6" type="ORF">CAXC1_10022</name>
</gene>
<dbReference type="Proteomes" id="UP001314181">
    <property type="component" value="Unassembled WGS sequence"/>
</dbReference>
<feature type="transmembrane region" description="Helical" evidence="5">
    <location>
        <begin position="90"/>
        <end position="107"/>
    </location>
</feature>
<feature type="transmembrane region" description="Helical" evidence="5">
    <location>
        <begin position="12"/>
        <end position="36"/>
    </location>
</feature>
<keyword evidence="4 5" id="KW-0472">Membrane</keyword>
<evidence type="ECO:0000313" key="6">
    <source>
        <dbReference type="EMBL" id="CAK8162616.1"/>
    </source>
</evidence>
<name>A0ABM9N7P6_9RICK</name>
<comment type="caution">
    <text evidence="6">The sequence shown here is derived from an EMBL/GenBank/DDBJ whole genome shotgun (WGS) entry which is preliminary data.</text>
</comment>
<evidence type="ECO:0000256" key="3">
    <source>
        <dbReference type="ARBA" id="ARBA00022989"/>
    </source>
</evidence>
<evidence type="ECO:0000256" key="2">
    <source>
        <dbReference type="ARBA" id="ARBA00022692"/>
    </source>
</evidence>
<evidence type="ECO:0000256" key="5">
    <source>
        <dbReference type="SAM" id="Phobius"/>
    </source>
</evidence>
<evidence type="ECO:0000256" key="4">
    <source>
        <dbReference type="ARBA" id="ARBA00023136"/>
    </source>
</evidence>
<comment type="subcellular location">
    <subcellularLocation>
        <location evidence="1">Membrane</location>
        <topology evidence="1">Multi-pass membrane protein</topology>
    </subcellularLocation>
</comment>
<dbReference type="Pfam" id="PF07681">
    <property type="entry name" value="DoxX"/>
    <property type="match status" value="1"/>
</dbReference>
<keyword evidence="2 5" id="KW-0812">Transmembrane</keyword>
<reference evidence="6 7" key="1">
    <citation type="submission" date="2024-01" db="EMBL/GenBank/DDBJ databases">
        <authorList>
            <person name="Kunselman E."/>
        </authorList>
    </citation>
    <scope>NUCLEOTIDE SEQUENCE [LARGE SCALE GENOMIC DNA]</scope>
    <source>
        <strain evidence="6">2 abalone samples</strain>
    </source>
</reference>
<accession>A0ABM9N7P6</accession>
<evidence type="ECO:0000313" key="7">
    <source>
        <dbReference type="Proteomes" id="UP001314181"/>
    </source>
</evidence>
<sequence length="143" mass="16832">MVIFIKFFNKLLFLLEIVALSVFAFFVHCWMGIIYFRSAFVKLNNWENTVMLFEYEYKTLLLSPAVAAFLSTSVELICPILLFIGLFTRLAVLPMLVVVLVIQYTYLDLKEHYYWVILLSFLLCYGSGYFSCDRIIRNCFIIK</sequence>
<dbReference type="InterPro" id="IPR032808">
    <property type="entry name" value="DoxX"/>
</dbReference>
<dbReference type="EMBL" id="CAWVOK010000011">
    <property type="protein sequence ID" value="CAK8162616.1"/>
    <property type="molecule type" value="Genomic_DNA"/>
</dbReference>
<organism evidence="6 7">
    <name type="scientific">Candidatus Xenohaliotis californiensis</name>
    <dbReference type="NCBI Taxonomy" id="84677"/>
    <lineage>
        <taxon>Bacteria</taxon>
        <taxon>Pseudomonadati</taxon>
        <taxon>Pseudomonadota</taxon>
        <taxon>Alphaproteobacteria</taxon>
        <taxon>Rickettsiales</taxon>
        <taxon>Anaplasmataceae</taxon>
        <taxon>Candidatus Xenohaliotis</taxon>
    </lineage>
</organism>
<keyword evidence="7" id="KW-1185">Reference proteome</keyword>
<keyword evidence="3 5" id="KW-1133">Transmembrane helix</keyword>
<protein>
    <submittedName>
        <fullName evidence="6">DoxX family protein</fullName>
    </submittedName>
</protein>
<evidence type="ECO:0000256" key="1">
    <source>
        <dbReference type="ARBA" id="ARBA00004141"/>
    </source>
</evidence>
<proteinExistence type="predicted"/>
<feature type="transmembrane region" description="Helical" evidence="5">
    <location>
        <begin position="61"/>
        <end position="83"/>
    </location>
</feature>
<feature type="transmembrane region" description="Helical" evidence="5">
    <location>
        <begin position="113"/>
        <end position="132"/>
    </location>
</feature>